<feature type="region of interest" description="Disordered" evidence="4">
    <location>
        <begin position="1"/>
        <end position="242"/>
    </location>
</feature>
<feature type="compositionally biased region" description="Low complexity" evidence="4">
    <location>
        <begin position="211"/>
        <end position="233"/>
    </location>
</feature>
<dbReference type="GO" id="GO:0031267">
    <property type="term" value="F:small GTPase binding"/>
    <property type="evidence" value="ECO:0007669"/>
    <property type="project" value="TreeGrafter"/>
</dbReference>
<feature type="region of interest" description="Disordered" evidence="4">
    <location>
        <begin position="708"/>
        <end position="786"/>
    </location>
</feature>
<feature type="compositionally biased region" description="Low complexity" evidence="4">
    <location>
        <begin position="767"/>
        <end position="786"/>
    </location>
</feature>
<dbReference type="Gene3D" id="1.10.10.750">
    <property type="entry name" value="Ypt/Rab-GAP domain of gyp1p, domain 1"/>
    <property type="match status" value="1"/>
</dbReference>
<feature type="compositionally biased region" description="Low complexity" evidence="4">
    <location>
        <begin position="1"/>
        <end position="24"/>
    </location>
</feature>
<evidence type="ECO:0000256" key="2">
    <source>
        <dbReference type="ARBA" id="ARBA00023054"/>
    </source>
</evidence>
<dbReference type="PROSITE" id="PS50086">
    <property type="entry name" value="TBC_RABGAP"/>
    <property type="match status" value="1"/>
</dbReference>
<dbReference type="RefSeq" id="XP_025362348.1">
    <property type="nucleotide sequence ID" value="XM_025506136.1"/>
</dbReference>
<dbReference type="SMART" id="SM00164">
    <property type="entry name" value="TBC"/>
    <property type="match status" value="1"/>
</dbReference>
<dbReference type="AlphaFoldDB" id="A0A316UR24"/>
<organism evidence="6 7">
    <name type="scientific">Jaminaea rosea</name>
    <dbReference type="NCBI Taxonomy" id="1569628"/>
    <lineage>
        <taxon>Eukaryota</taxon>
        <taxon>Fungi</taxon>
        <taxon>Dikarya</taxon>
        <taxon>Basidiomycota</taxon>
        <taxon>Ustilaginomycotina</taxon>
        <taxon>Exobasidiomycetes</taxon>
        <taxon>Microstromatales</taxon>
        <taxon>Microstromatales incertae sedis</taxon>
        <taxon>Jaminaea</taxon>
    </lineage>
</organism>
<evidence type="ECO:0000313" key="6">
    <source>
        <dbReference type="EMBL" id="PWN27736.1"/>
    </source>
</evidence>
<feature type="compositionally biased region" description="Low complexity" evidence="4">
    <location>
        <begin position="129"/>
        <end position="151"/>
    </location>
</feature>
<feature type="compositionally biased region" description="Low complexity" evidence="4">
    <location>
        <begin position="82"/>
        <end position="91"/>
    </location>
</feature>
<evidence type="ECO:0000256" key="3">
    <source>
        <dbReference type="SAM" id="Coils"/>
    </source>
</evidence>
<evidence type="ECO:0000256" key="1">
    <source>
        <dbReference type="ARBA" id="ARBA00022468"/>
    </source>
</evidence>
<feature type="compositionally biased region" description="Polar residues" evidence="4">
    <location>
        <begin position="152"/>
        <end position="169"/>
    </location>
</feature>
<sequence>MSASVSSGPSTPSSAKGPSSVSGVNALKARFETPSSSSSKSGSSPSSSEASKRSHEATQSGVSTPTVPSPKLARASPPSTPPTTSDVDPSSHTNTTMSPSQGAVSLIDPETMIENPFGQDGATTPVARSSSFMTASTSAAATVPPSPTSSSQRYSEVSLSSPAPDQSSFEDAPQGKRSTITSVAGLQEDDGESSDGPNGKPRSLPKGEVVSQSSSSSTIAPNPTSASASASARSSHRDSAQLRERMRSRLEGDEGNGSRRQSQQGIEKLRENFERLHQQHSRTHSAASATSAATASAADTGTGDGGYGDGDDADTTPTEMNVGDDGVDWDFWGRVMGNYHEVAQNHPQDLSRAIQAGIPAQLRGLCWQLLSASKDEEMELIYAYNMRQTSPHEKQIRKDLGRTFPEQEYFKDGKGVGQENLYNVVKAYSLYDEEVGYCQGMQFIVGPLLLNMPDEEVFSTLVRLMKSYGLRGHFVPNMPALQLRLFQFDRLLEDTLPLLHRHLVRHGVKTSMYASQWFMTLFSYRFPLDFVYRVLDSVFAEGIEAVFRFALALMRRNEDALINLSFEHALAYLKGSDMWDGYEVASGSNDASPRYDVDSFAREAYSVQISPFTLDGYAAEFEEQVKAANAHRREVEALRLVNRNLAARVASLEEQLQQNQTEHVDLVKDAVMSKIAKEEMEEELIRYKMLYAEASLLADQQAGQPSLAFGHGGGARASSSSASSLAATPTRGRMVAEGNSGENGVGGRGSEQKKDSVRGAVSPASRPASSTDAWASSSSAAPTADM</sequence>
<dbReference type="GeneID" id="37027959"/>
<keyword evidence="2 3" id="KW-0175">Coiled coil</keyword>
<evidence type="ECO:0000313" key="7">
    <source>
        <dbReference type="Proteomes" id="UP000245884"/>
    </source>
</evidence>
<dbReference type="FunFam" id="1.10.10.750:FF:000003">
    <property type="entry name" value="GTPase activating protein (Evi5)"/>
    <property type="match status" value="1"/>
</dbReference>
<proteinExistence type="predicted"/>
<feature type="region of interest" description="Disordered" evidence="4">
    <location>
        <begin position="277"/>
        <end position="323"/>
    </location>
</feature>
<feature type="coiled-coil region" evidence="3">
    <location>
        <begin position="618"/>
        <end position="669"/>
    </location>
</feature>
<dbReference type="EMBL" id="KZ819667">
    <property type="protein sequence ID" value="PWN27736.1"/>
    <property type="molecule type" value="Genomic_DNA"/>
</dbReference>
<reference evidence="6 7" key="1">
    <citation type="journal article" date="2018" name="Mol. Biol. Evol.">
        <title>Broad Genomic Sampling Reveals a Smut Pathogenic Ancestry of the Fungal Clade Ustilaginomycotina.</title>
        <authorList>
            <person name="Kijpornyongpan T."/>
            <person name="Mondo S.J."/>
            <person name="Barry K."/>
            <person name="Sandor L."/>
            <person name="Lee J."/>
            <person name="Lipzen A."/>
            <person name="Pangilinan J."/>
            <person name="LaButti K."/>
            <person name="Hainaut M."/>
            <person name="Henrissat B."/>
            <person name="Grigoriev I.V."/>
            <person name="Spatafora J.W."/>
            <person name="Aime M.C."/>
        </authorList>
    </citation>
    <scope>NUCLEOTIDE SEQUENCE [LARGE SCALE GENOMIC DNA]</scope>
    <source>
        <strain evidence="6 7">MCA 5214</strain>
    </source>
</reference>
<dbReference type="STRING" id="1569628.A0A316UR24"/>
<dbReference type="OrthoDB" id="295078at2759"/>
<dbReference type="Proteomes" id="UP000245884">
    <property type="component" value="Unassembled WGS sequence"/>
</dbReference>
<name>A0A316UR24_9BASI</name>
<gene>
    <name evidence="6" type="ORF">BDZ90DRAFT_232132</name>
</gene>
<dbReference type="InterPro" id="IPR050302">
    <property type="entry name" value="Rab_GAP_TBC_domain"/>
</dbReference>
<feature type="compositionally biased region" description="Low complexity" evidence="4">
    <location>
        <begin position="35"/>
        <end position="49"/>
    </location>
</feature>
<evidence type="ECO:0000256" key="4">
    <source>
        <dbReference type="SAM" id="MobiDB-lite"/>
    </source>
</evidence>
<keyword evidence="1" id="KW-0343">GTPase activation</keyword>
<feature type="compositionally biased region" description="Low complexity" evidence="4">
    <location>
        <begin position="716"/>
        <end position="727"/>
    </location>
</feature>
<dbReference type="PANTHER" id="PTHR47219:SF9">
    <property type="entry name" value="GTPASE ACTIVATING PROTEIN AND CENTROSOME-ASSOCIATED, ISOFORM B"/>
    <property type="match status" value="1"/>
</dbReference>
<keyword evidence="7" id="KW-1185">Reference proteome</keyword>
<accession>A0A316UR24</accession>
<dbReference type="Gene3D" id="1.10.472.80">
    <property type="entry name" value="Ypt/Rab-GAP domain of gyp1p, domain 3"/>
    <property type="match status" value="1"/>
</dbReference>
<feature type="compositionally biased region" description="Polar residues" evidence="4">
    <location>
        <begin position="57"/>
        <end position="66"/>
    </location>
</feature>
<feature type="domain" description="Rab-GAP TBC" evidence="5">
    <location>
        <begin position="357"/>
        <end position="542"/>
    </location>
</feature>
<dbReference type="SUPFAM" id="SSF47923">
    <property type="entry name" value="Ypt/Rab-GAP domain of gyp1p"/>
    <property type="match status" value="2"/>
</dbReference>
<feature type="compositionally biased region" description="Low complexity" evidence="4">
    <location>
        <begin position="285"/>
        <end position="301"/>
    </location>
</feature>
<dbReference type="InterPro" id="IPR000195">
    <property type="entry name" value="Rab-GAP-TBC_dom"/>
</dbReference>
<dbReference type="FunFam" id="1.10.472.80:FF:000027">
    <property type="entry name" value="GTPase activating protein (Evi5)"/>
    <property type="match status" value="1"/>
</dbReference>
<dbReference type="PANTHER" id="PTHR47219">
    <property type="entry name" value="RAB GTPASE-ACTIVATING PROTEIN 1-LIKE"/>
    <property type="match status" value="1"/>
</dbReference>
<evidence type="ECO:0000259" key="5">
    <source>
        <dbReference type="PROSITE" id="PS50086"/>
    </source>
</evidence>
<feature type="compositionally biased region" description="Polar residues" evidence="4">
    <location>
        <begin position="92"/>
        <end position="103"/>
    </location>
</feature>
<dbReference type="GO" id="GO:0005096">
    <property type="term" value="F:GTPase activator activity"/>
    <property type="evidence" value="ECO:0007669"/>
    <property type="project" value="UniProtKB-KW"/>
</dbReference>
<dbReference type="Pfam" id="PF23436">
    <property type="entry name" value="RabGap-TBC_2"/>
    <property type="match status" value="1"/>
</dbReference>
<protein>
    <submittedName>
        <fullName evidence="6">RabGAP/TBC</fullName>
    </submittedName>
</protein>
<dbReference type="InterPro" id="IPR035969">
    <property type="entry name" value="Rab-GAP_TBC_sf"/>
</dbReference>
<dbReference type="FunFam" id="1.10.8.270:FF:000001">
    <property type="entry name" value="TBC1 domain family member 1"/>
    <property type="match status" value="1"/>
</dbReference>
<dbReference type="Gene3D" id="1.10.8.270">
    <property type="entry name" value="putative rabgap domain of human tbc1 domain family member 14 like domains"/>
    <property type="match status" value="1"/>
</dbReference>